<evidence type="ECO:0000256" key="2">
    <source>
        <dbReference type="SAM" id="MobiDB-lite"/>
    </source>
</evidence>
<feature type="compositionally biased region" description="Polar residues" evidence="2">
    <location>
        <begin position="374"/>
        <end position="383"/>
    </location>
</feature>
<accession>X6M745</accession>
<protein>
    <submittedName>
        <fullName evidence="3">Uncharacterized protein</fullName>
    </submittedName>
</protein>
<name>X6M745_RETFI</name>
<proteinExistence type="predicted"/>
<gene>
    <name evidence="3" type="ORF">RFI_27628</name>
</gene>
<reference evidence="3 4" key="1">
    <citation type="journal article" date="2013" name="Curr. Biol.">
        <title>The Genome of the Foraminiferan Reticulomyxa filosa.</title>
        <authorList>
            <person name="Glockner G."/>
            <person name="Hulsmann N."/>
            <person name="Schleicher M."/>
            <person name="Noegel A.A."/>
            <person name="Eichinger L."/>
            <person name="Gallinger C."/>
            <person name="Pawlowski J."/>
            <person name="Sierra R."/>
            <person name="Euteneuer U."/>
            <person name="Pillet L."/>
            <person name="Moustafa A."/>
            <person name="Platzer M."/>
            <person name="Groth M."/>
            <person name="Szafranski K."/>
            <person name="Schliwa M."/>
        </authorList>
    </citation>
    <scope>NUCLEOTIDE SEQUENCE [LARGE SCALE GENOMIC DNA]</scope>
</reference>
<keyword evidence="4" id="KW-1185">Reference proteome</keyword>
<feature type="region of interest" description="Disordered" evidence="2">
    <location>
        <begin position="222"/>
        <end position="273"/>
    </location>
</feature>
<sequence length="687" mass="77271">MAEDGRQTQLEELKELVTKTLEKRGVLAKIQVLQKKKKSKNRNKSLYAAQLRKDLYSTLIEQENTNHSVTVPKLFKDDFDFLSFSLIKEYLTFHHLDYTLSIFEVESQTSVCVHVMYFYALFLQKSDIKVLQKGEIAAKLNLGTQKSNENYPLLHLLVEKACNNILTGANNASSGANSVTNSCSNLIAFNSDAIVISQTLPMSDPPLLDNSKTPLKFQPRQLSSKSIETNLNTNNGPSKSVVSKDDTTSSQTKSQFAHKDQTTEDYQKDVSKDDHHDHVTSKLFLKHHSSLVFEMLIVLTGILNNSKSSSASPKKEPGTGSPSPSTTPLPSKTVPPLIIESNKTNSETITPNSSPSRKMVRFSDGDVEIDGKNTNKASFAQKTSPKDEPRNSVLSKAAEKQLGVVRQITDTALDDAQNLIQQLLNEHSDLRDEKTNSYSSAQNEKGKSDSLSQFANNIVGDGAGNKNQKSSLPPLGVLGKNLLSVQMEKALEQKQKNKKEKDFQEDDADEENEIHLFSLAKHSRVFTFHFECSDNNEIDESEDLNELNGDSSEHDDTYEAQLKKVRKVSGENDLNNLADFSLKWFCVFYFQIETKIKTKKLVSTFFQKRFNSAFLLTRALSPFLVPRVHSLGLYLPFCFQIQFSKGYVFLILVHIASRSINKKIFLEKNFMYGPWTKTKQQFVEVTV</sequence>
<evidence type="ECO:0000256" key="1">
    <source>
        <dbReference type="SAM" id="Coils"/>
    </source>
</evidence>
<organism evidence="3 4">
    <name type="scientific">Reticulomyxa filosa</name>
    <dbReference type="NCBI Taxonomy" id="46433"/>
    <lineage>
        <taxon>Eukaryota</taxon>
        <taxon>Sar</taxon>
        <taxon>Rhizaria</taxon>
        <taxon>Retaria</taxon>
        <taxon>Foraminifera</taxon>
        <taxon>Monothalamids</taxon>
        <taxon>Reticulomyxidae</taxon>
        <taxon>Reticulomyxa</taxon>
    </lineage>
</organism>
<feature type="compositionally biased region" description="Basic and acidic residues" evidence="2">
    <location>
        <begin position="361"/>
        <end position="373"/>
    </location>
</feature>
<dbReference type="Gene3D" id="1.20.960.40">
    <property type="match status" value="1"/>
</dbReference>
<feature type="compositionally biased region" description="Polar residues" evidence="2">
    <location>
        <begin position="341"/>
        <end position="356"/>
    </location>
</feature>
<feature type="region of interest" description="Disordered" evidence="2">
    <location>
        <begin position="306"/>
        <end position="393"/>
    </location>
</feature>
<evidence type="ECO:0000313" key="4">
    <source>
        <dbReference type="Proteomes" id="UP000023152"/>
    </source>
</evidence>
<dbReference type="EMBL" id="ASPP01023922">
    <property type="protein sequence ID" value="ETO09749.1"/>
    <property type="molecule type" value="Genomic_DNA"/>
</dbReference>
<dbReference type="Proteomes" id="UP000023152">
    <property type="component" value="Unassembled WGS sequence"/>
</dbReference>
<dbReference type="AlphaFoldDB" id="X6M745"/>
<evidence type="ECO:0000313" key="3">
    <source>
        <dbReference type="EMBL" id="ETO09749.1"/>
    </source>
</evidence>
<feature type="compositionally biased region" description="Polar residues" evidence="2">
    <location>
        <begin position="222"/>
        <end position="237"/>
    </location>
</feature>
<feature type="compositionally biased region" description="Basic and acidic residues" evidence="2">
    <location>
        <begin position="257"/>
        <end position="273"/>
    </location>
</feature>
<comment type="caution">
    <text evidence="3">The sequence shown here is derived from an EMBL/GenBank/DDBJ whole genome shotgun (WGS) entry which is preliminary data.</text>
</comment>
<feature type="region of interest" description="Disordered" evidence="2">
    <location>
        <begin position="427"/>
        <end position="475"/>
    </location>
</feature>
<feature type="coiled-coil region" evidence="1">
    <location>
        <begin position="480"/>
        <end position="507"/>
    </location>
</feature>
<keyword evidence="1" id="KW-0175">Coiled coil</keyword>
<feature type="compositionally biased region" description="Polar residues" evidence="2">
    <location>
        <begin position="436"/>
        <end position="456"/>
    </location>
</feature>
<feature type="compositionally biased region" description="Low complexity" evidence="2">
    <location>
        <begin position="306"/>
        <end position="337"/>
    </location>
</feature>